<dbReference type="InterPro" id="IPR001202">
    <property type="entry name" value="WW_dom"/>
</dbReference>
<evidence type="ECO:0000256" key="1">
    <source>
        <dbReference type="ARBA" id="ARBA00022837"/>
    </source>
</evidence>
<protein>
    <submittedName>
        <fullName evidence="5">Voltage dependent ion channel</fullName>
    </submittedName>
</protein>
<dbReference type="SMART" id="SM00456">
    <property type="entry name" value="WW"/>
    <property type="match status" value="1"/>
</dbReference>
<dbReference type="Gene3D" id="2.20.70.10">
    <property type="match status" value="1"/>
</dbReference>
<keyword evidence="1" id="KW-0106">Calcium</keyword>
<dbReference type="SUPFAM" id="SSF47473">
    <property type="entry name" value="EF-hand"/>
    <property type="match status" value="1"/>
</dbReference>
<comment type="caution">
    <text evidence="5">The sequence shown here is derived from an EMBL/GenBank/DDBJ whole genome shotgun (WGS) entry which is preliminary data.</text>
</comment>
<dbReference type="Gene3D" id="1.10.238.10">
    <property type="entry name" value="EF-hand"/>
    <property type="match status" value="1"/>
</dbReference>
<feature type="region of interest" description="Disordered" evidence="2">
    <location>
        <begin position="165"/>
        <end position="208"/>
    </location>
</feature>
<sequence>MTEEEEEAHVALVKLKEVIASNMQRVLNLFQAWDTNGDKCVDRKEFAKAIKDLGFEFPKSTIHKLFDYLDDDGRGTLDYQEMRTALQAPIKSFAKGKPPAEGASTVDVSALVSSVDEPTPPLPTGWFEAKSAEGKAYFFHAVTKQTVWERPAPSPEWLAWQKQQLMPPPQTSSAAPQPSPKRRGKPRRAKTARDLRTAAASTTSREDSYWNKEYQPSALATDPLKCNPAGIRGWVDPDGIRRPERSLERRKLIPQVDIGYYEPNGRGAGVKEAGLPAISQAFKESLRSTYVEQFDKLEGSEASVENLRKMLAKAAGERLPLFEY</sequence>
<dbReference type="PROSITE" id="PS50222">
    <property type="entry name" value="EF_HAND_2"/>
    <property type="match status" value="2"/>
</dbReference>
<dbReference type="SMART" id="SM00054">
    <property type="entry name" value="EFh"/>
    <property type="match status" value="2"/>
</dbReference>
<organism evidence="5 6">
    <name type="scientific">Chrysochromulina tobinii</name>
    <dbReference type="NCBI Taxonomy" id="1460289"/>
    <lineage>
        <taxon>Eukaryota</taxon>
        <taxon>Haptista</taxon>
        <taxon>Haptophyta</taxon>
        <taxon>Prymnesiophyceae</taxon>
        <taxon>Prymnesiales</taxon>
        <taxon>Chrysochromulinaceae</taxon>
        <taxon>Chrysochromulina</taxon>
    </lineage>
</organism>
<accession>A0A0M0LSA9</accession>
<evidence type="ECO:0000259" key="3">
    <source>
        <dbReference type="PROSITE" id="PS50020"/>
    </source>
</evidence>
<feature type="compositionally biased region" description="Basic residues" evidence="2">
    <location>
        <begin position="180"/>
        <end position="190"/>
    </location>
</feature>
<dbReference type="PROSITE" id="PS00018">
    <property type="entry name" value="EF_HAND_1"/>
    <property type="match status" value="1"/>
</dbReference>
<proteinExistence type="predicted"/>
<dbReference type="AlphaFoldDB" id="A0A0M0LSA9"/>
<dbReference type="CDD" id="cd00201">
    <property type="entry name" value="WW"/>
    <property type="match status" value="1"/>
</dbReference>
<evidence type="ECO:0000313" key="5">
    <source>
        <dbReference type="EMBL" id="KOO53618.1"/>
    </source>
</evidence>
<dbReference type="InterPro" id="IPR002048">
    <property type="entry name" value="EF_hand_dom"/>
</dbReference>
<dbReference type="InterPro" id="IPR018247">
    <property type="entry name" value="EF_Hand_1_Ca_BS"/>
</dbReference>
<evidence type="ECO:0000256" key="2">
    <source>
        <dbReference type="SAM" id="MobiDB-lite"/>
    </source>
</evidence>
<dbReference type="SUPFAM" id="SSF51045">
    <property type="entry name" value="WW domain"/>
    <property type="match status" value="1"/>
</dbReference>
<feature type="domain" description="EF-hand" evidence="4">
    <location>
        <begin position="57"/>
        <end position="92"/>
    </location>
</feature>
<evidence type="ECO:0000259" key="4">
    <source>
        <dbReference type="PROSITE" id="PS50222"/>
    </source>
</evidence>
<dbReference type="InterPro" id="IPR036020">
    <property type="entry name" value="WW_dom_sf"/>
</dbReference>
<evidence type="ECO:0000313" key="6">
    <source>
        <dbReference type="Proteomes" id="UP000037460"/>
    </source>
</evidence>
<name>A0A0M0LSA9_9EUKA</name>
<dbReference type="OrthoDB" id="63972at2759"/>
<dbReference type="CDD" id="cd00051">
    <property type="entry name" value="EFh"/>
    <property type="match status" value="1"/>
</dbReference>
<dbReference type="InterPro" id="IPR011992">
    <property type="entry name" value="EF-hand-dom_pair"/>
</dbReference>
<dbReference type="Pfam" id="PF00397">
    <property type="entry name" value="WW"/>
    <property type="match status" value="1"/>
</dbReference>
<feature type="domain" description="WW" evidence="3">
    <location>
        <begin position="120"/>
        <end position="153"/>
    </location>
</feature>
<reference evidence="6" key="1">
    <citation type="journal article" date="2015" name="PLoS Genet.">
        <title>Genome Sequence and Transcriptome Analyses of Chrysochromulina tobin: Metabolic Tools for Enhanced Algal Fitness in the Prominent Order Prymnesiales (Haptophyceae).</title>
        <authorList>
            <person name="Hovde B.T."/>
            <person name="Deodato C.R."/>
            <person name="Hunsperger H.M."/>
            <person name="Ryken S.A."/>
            <person name="Yost W."/>
            <person name="Jha R.K."/>
            <person name="Patterson J."/>
            <person name="Monnat R.J. Jr."/>
            <person name="Barlow S.B."/>
            <person name="Starkenburg S.R."/>
            <person name="Cattolico R.A."/>
        </authorList>
    </citation>
    <scope>NUCLEOTIDE SEQUENCE</scope>
    <source>
        <strain evidence="6">CCMP291</strain>
    </source>
</reference>
<dbReference type="PROSITE" id="PS50020">
    <property type="entry name" value="WW_DOMAIN_2"/>
    <property type="match status" value="1"/>
</dbReference>
<dbReference type="EMBL" id="JWZX01000153">
    <property type="protein sequence ID" value="KOO53618.1"/>
    <property type="molecule type" value="Genomic_DNA"/>
</dbReference>
<gene>
    <name evidence="5" type="ORF">Ctob_015076</name>
</gene>
<feature type="domain" description="EF-hand" evidence="4">
    <location>
        <begin position="21"/>
        <end position="56"/>
    </location>
</feature>
<dbReference type="Proteomes" id="UP000037460">
    <property type="component" value="Unassembled WGS sequence"/>
</dbReference>
<dbReference type="Pfam" id="PF13499">
    <property type="entry name" value="EF-hand_7"/>
    <property type="match status" value="1"/>
</dbReference>
<dbReference type="GO" id="GO:0005509">
    <property type="term" value="F:calcium ion binding"/>
    <property type="evidence" value="ECO:0007669"/>
    <property type="project" value="InterPro"/>
</dbReference>
<keyword evidence="6" id="KW-1185">Reference proteome</keyword>